<dbReference type="GO" id="GO:0030267">
    <property type="term" value="F:glyoxylate reductase (NADPH) activity"/>
    <property type="evidence" value="ECO:0007669"/>
    <property type="project" value="TreeGrafter"/>
</dbReference>
<reference evidence="7" key="2">
    <citation type="submission" date="2020-09" db="EMBL/GenBank/DDBJ databases">
        <authorList>
            <person name="Sun Q."/>
            <person name="Zhou Y."/>
        </authorList>
    </citation>
    <scope>NUCLEOTIDE SEQUENCE</scope>
    <source>
        <strain evidence="7">CGMCC 4.7306</strain>
    </source>
</reference>
<keyword evidence="2 4" id="KW-0560">Oxidoreductase</keyword>
<dbReference type="RefSeq" id="WP_188894031.1">
    <property type="nucleotide sequence ID" value="NZ_BMMZ01000002.1"/>
</dbReference>
<dbReference type="Pfam" id="PF00389">
    <property type="entry name" value="2-Hacid_dh"/>
    <property type="match status" value="1"/>
</dbReference>
<comment type="similarity">
    <text evidence="1 4">Belongs to the D-isomer specific 2-hydroxyacid dehydrogenase family.</text>
</comment>
<dbReference type="AlphaFoldDB" id="A0A917S3N6"/>
<feature type="domain" description="D-isomer specific 2-hydroxyacid dehydrogenase catalytic" evidence="5">
    <location>
        <begin position="17"/>
        <end position="321"/>
    </location>
</feature>
<dbReference type="PANTHER" id="PTHR10996">
    <property type="entry name" value="2-HYDROXYACID DEHYDROGENASE-RELATED"/>
    <property type="match status" value="1"/>
</dbReference>
<evidence type="ECO:0000259" key="5">
    <source>
        <dbReference type="Pfam" id="PF00389"/>
    </source>
</evidence>
<dbReference type="GO" id="GO:0005829">
    <property type="term" value="C:cytosol"/>
    <property type="evidence" value="ECO:0007669"/>
    <property type="project" value="TreeGrafter"/>
</dbReference>
<keyword evidence="3" id="KW-0520">NAD</keyword>
<organism evidence="7 8">
    <name type="scientific">Microlunatus endophyticus</name>
    <dbReference type="NCBI Taxonomy" id="1716077"/>
    <lineage>
        <taxon>Bacteria</taxon>
        <taxon>Bacillati</taxon>
        <taxon>Actinomycetota</taxon>
        <taxon>Actinomycetes</taxon>
        <taxon>Propionibacteriales</taxon>
        <taxon>Propionibacteriaceae</taxon>
        <taxon>Microlunatus</taxon>
    </lineage>
</organism>
<reference evidence="7" key="1">
    <citation type="journal article" date="2014" name="Int. J. Syst. Evol. Microbiol.">
        <title>Complete genome sequence of Corynebacterium casei LMG S-19264T (=DSM 44701T), isolated from a smear-ripened cheese.</title>
        <authorList>
            <consortium name="US DOE Joint Genome Institute (JGI-PGF)"/>
            <person name="Walter F."/>
            <person name="Albersmeier A."/>
            <person name="Kalinowski J."/>
            <person name="Ruckert C."/>
        </authorList>
    </citation>
    <scope>NUCLEOTIDE SEQUENCE</scope>
    <source>
        <strain evidence="7">CGMCC 4.7306</strain>
    </source>
</reference>
<dbReference type="GO" id="GO:0016618">
    <property type="term" value="F:hydroxypyruvate reductase [NAD(P)H] activity"/>
    <property type="evidence" value="ECO:0007669"/>
    <property type="project" value="TreeGrafter"/>
</dbReference>
<evidence type="ECO:0000256" key="1">
    <source>
        <dbReference type="ARBA" id="ARBA00005854"/>
    </source>
</evidence>
<evidence type="ECO:0000313" key="7">
    <source>
        <dbReference type="EMBL" id="GGL53193.1"/>
    </source>
</evidence>
<dbReference type="PANTHER" id="PTHR10996:SF178">
    <property type="entry name" value="2-HYDROXYACID DEHYDROGENASE YGL185C-RELATED"/>
    <property type="match status" value="1"/>
</dbReference>
<evidence type="ECO:0000256" key="2">
    <source>
        <dbReference type="ARBA" id="ARBA00023002"/>
    </source>
</evidence>
<keyword evidence="8" id="KW-1185">Reference proteome</keyword>
<dbReference type="InterPro" id="IPR036291">
    <property type="entry name" value="NAD(P)-bd_dom_sf"/>
</dbReference>
<dbReference type="Gene3D" id="3.40.50.720">
    <property type="entry name" value="NAD(P)-binding Rossmann-like Domain"/>
    <property type="match status" value="2"/>
</dbReference>
<dbReference type="InterPro" id="IPR006139">
    <property type="entry name" value="D-isomer_2_OHA_DH_cat_dom"/>
</dbReference>
<evidence type="ECO:0000256" key="3">
    <source>
        <dbReference type="ARBA" id="ARBA00023027"/>
    </source>
</evidence>
<dbReference type="SUPFAM" id="SSF52283">
    <property type="entry name" value="Formate/glycerate dehydrogenase catalytic domain-like"/>
    <property type="match status" value="1"/>
</dbReference>
<dbReference type="CDD" id="cd12165">
    <property type="entry name" value="2-Hacid_dh_6"/>
    <property type="match status" value="1"/>
</dbReference>
<proteinExistence type="inferred from homology"/>
<dbReference type="Proteomes" id="UP000613840">
    <property type="component" value="Unassembled WGS sequence"/>
</dbReference>
<dbReference type="EMBL" id="BMMZ01000002">
    <property type="protein sequence ID" value="GGL53193.1"/>
    <property type="molecule type" value="Genomic_DNA"/>
</dbReference>
<dbReference type="InterPro" id="IPR006140">
    <property type="entry name" value="D-isomer_DH_NAD-bd"/>
</dbReference>
<comment type="caution">
    <text evidence="7">The sequence shown here is derived from an EMBL/GenBank/DDBJ whole genome shotgun (WGS) entry which is preliminary data.</text>
</comment>
<evidence type="ECO:0000313" key="8">
    <source>
        <dbReference type="Proteomes" id="UP000613840"/>
    </source>
</evidence>
<gene>
    <name evidence="7" type="ORF">GCM10011575_09480</name>
</gene>
<sequence length="326" mass="34250">MDKLVAVITDGNLRGLADELQTLVGEEVELRWPSGLEQTRAALADADAIVGGRFDAELACVAPRLRLVQVSGAGTDGVDRTALGPDVVLANTYHHEDAMAEYAIWAAIGLRRGLPTADAQLREQRWTSPAQDPGLPLPLSLAGARVGLYGFGHVGERAWRAFASFGSLGAAVTGRGSVDAAEHGLQWAGGPDELLRLCAESDILLVSPPLTAETRGAVGAAEIDVLGPDGILINVARGPVVDDRALYEALRDHRLGAAAIDVWYNYPPPGTRSGAPASLPFADLDNILMTPHISGVARATFEGRISDIAANLLALRAGRPLINLTT</sequence>
<evidence type="ECO:0000256" key="4">
    <source>
        <dbReference type="RuleBase" id="RU003719"/>
    </source>
</evidence>
<dbReference type="Pfam" id="PF02826">
    <property type="entry name" value="2-Hacid_dh_C"/>
    <property type="match status" value="1"/>
</dbReference>
<feature type="domain" description="D-isomer specific 2-hydroxyacid dehydrogenase NAD-binding" evidence="6">
    <location>
        <begin position="105"/>
        <end position="294"/>
    </location>
</feature>
<evidence type="ECO:0000259" key="6">
    <source>
        <dbReference type="Pfam" id="PF02826"/>
    </source>
</evidence>
<protein>
    <submittedName>
        <fullName evidence="7">2-hydroxyacid dehydrogenase</fullName>
    </submittedName>
</protein>
<dbReference type="GO" id="GO:0051287">
    <property type="term" value="F:NAD binding"/>
    <property type="evidence" value="ECO:0007669"/>
    <property type="project" value="InterPro"/>
</dbReference>
<name>A0A917S3N6_9ACTN</name>
<accession>A0A917S3N6</accession>
<dbReference type="SUPFAM" id="SSF51735">
    <property type="entry name" value="NAD(P)-binding Rossmann-fold domains"/>
    <property type="match status" value="1"/>
</dbReference>
<dbReference type="InterPro" id="IPR050223">
    <property type="entry name" value="D-isomer_2-hydroxyacid_DH"/>
</dbReference>